<organism evidence="1 2">
    <name type="scientific">Cylindrotheca closterium</name>
    <dbReference type="NCBI Taxonomy" id="2856"/>
    <lineage>
        <taxon>Eukaryota</taxon>
        <taxon>Sar</taxon>
        <taxon>Stramenopiles</taxon>
        <taxon>Ochrophyta</taxon>
        <taxon>Bacillariophyta</taxon>
        <taxon>Bacillariophyceae</taxon>
        <taxon>Bacillariophycidae</taxon>
        <taxon>Bacillariales</taxon>
        <taxon>Bacillariaceae</taxon>
        <taxon>Cylindrotheca</taxon>
    </lineage>
</organism>
<name>A0AAD2FJR0_9STRA</name>
<dbReference type="AlphaFoldDB" id="A0AAD2FJR0"/>
<keyword evidence="2" id="KW-1185">Reference proteome</keyword>
<dbReference type="EMBL" id="CAKOGP040001413">
    <property type="protein sequence ID" value="CAJ1945417.1"/>
    <property type="molecule type" value="Genomic_DNA"/>
</dbReference>
<reference evidence="1" key="1">
    <citation type="submission" date="2023-08" db="EMBL/GenBank/DDBJ databases">
        <authorList>
            <person name="Audoor S."/>
            <person name="Bilcke G."/>
        </authorList>
    </citation>
    <scope>NUCLEOTIDE SEQUENCE</scope>
</reference>
<sequence length="128" mass="15609">MHPEYADYLFLNFERRLIALKDLFDELIRRADDNIAVLENYMANHEISEVNWLGMIQWQGSEAQEYVIEDIDEDVHPERGYRAMYDLRSEYFMYFDYKTFKQKVRQQVKKKKYMQTLKVQNMQGMKAT</sequence>
<protein>
    <submittedName>
        <fullName evidence="1">Uncharacterized protein</fullName>
    </submittedName>
</protein>
<evidence type="ECO:0000313" key="2">
    <source>
        <dbReference type="Proteomes" id="UP001295423"/>
    </source>
</evidence>
<accession>A0AAD2FJR0</accession>
<proteinExistence type="predicted"/>
<evidence type="ECO:0000313" key="1">
    <source>
        <dbReference type="EMBL" id="CAJ1945417.1"/>
    </source>
</evidence>
<dbReference type="Proteomes" id="UP001295423">
    <property type="component" value="Unassembled WGS sequence"/>
</dbReference>
<comment type="caution">
    <text evidence="1">The sequence shown here is derived from an EMBL/GenBank/DDBJ whole genome shotgun (WGS) entry which is preliminary data.</text>
</comment>
<gene>
    <name evidence="1" type="ORF">CYCCA115_LOCUS9560</name>
</gene>